<gene>
    <name evidence="6" type="ORF">QF118_00760</name>
</gene>
<evidence type="ECO:0000256" key="3">
    <source>
        <dbReference type="ARBA" id="ARBA00023163"/>
    </source>
</evidence>
<dbReference type="SUPFAM" id="SSF48498">
    <property type="entry name" value="Tetracyclin repressor-like, C-terminal domain"/>
    <property type="match status" value="1"/>
</dbReference>
<dbReference type="Gene3D" id="1.10.357.10">
    <property type="entry name" value="Tetracycline Repressor, domain 2"/>
    <property type="match status" value="1"/>
</dbReference>
<dbReference type="PANTHER" id="PTHR30055:SF234">
    <property type="entry name" value="HTH-TYPE TRANSCRIPTIONAL REGULATOR BETI"/>
    <property type="match status" value="1"/>
</dbReference>
<feature type="DNA-binding region" description="H-T-H motif" evidence="4">
    <location>
        <begin position="31"/>
        <end position="50"/>
    </location>
</feature>
<organism evidence="6 7">
    <name type="scientific">Tropicibacter oceani</name>
    <dbReference type="NCBI Taxonomy" id="3058420"/>
    <lineage>
        <taxon>Bacteria</taxon>
        <taxon>Pseudomonadati</taxon>
        <taxon>Pseudomonadota</taxon>
        <taxon>Alphaproteobacteria</taxon>
        <taxon>Rhodobacterales</taxon>
        <taxon>Roseobacteraceae</taxon>
        <taxon>Tropicibacter</taxon>
    </lineage>
</organism>
<keyword evidence="1" id="KW-0805">Transcription regulation</keyword>
<dbReference type="Pfam" id="PF00440">
    <property type="entry name" value="TetR_N"/>
    <property type="match status" value="1"/>
</dbReference>
<sequence length="213" mass="23179">MTTSSDEHSTRTALIEAGMHLFGHQSFDGTSIRAIARRAGANVAAITYHFGGKDGLRLACAEAIGDKMNGVVSPAQARPLPQSPQAAEAEMQTAIRGLVALILGSQDARDMVAFVMRELTVPGTVADLIFDRVFLPRHDRLCRLWSVATGQPADTDHVKLVVFSLIGQIAYFRIAEPFVARRMDWPETGPQQAEQIAQVLIGNLTAMIERNRA</sequence>
<dbReference type="Proteomes" id="UP001241605">
    <property type="component" value="Chromosome"/>
</dbReference>
<evidence type="ECO:0000313" key="7">
    <source>
        <dbReference type="Proteomes" id="UP001241605"/>
    </source>
</evidence>
<evidence type="ECO:0000256" key="4">
    <source>
        <dbReference type="PROSITE-ProRule" id="PRU00335"/>
    </source>
</evidence>
<dbReference type="InterPro" id="IPR023772">
    <property type="entry name" value="DNA-bd_HTH_TetR-type_CS"/>
</dbReference>
<dbReference type="InterPro" id="IPR009057">
    <property type="entry name" value="Homeodomain-like_sf"/>
</dbReference>
<dbReference type="EMBL" id="CP124616">
    <property type="protein sequence ID" value="WGW04102.1"/>
    <property type="molecule type" value="Genomic_DNA"/>
</dbReference>
<dbReference type="InterPro" id="IPR036271">
    <property type="entry name" value="Tet_transcr_reg_TetR-rel_C_sf"/>
</dbReference>
<evidence type="ECO:0000256" key="2">
    <source>
        <dbReference type="ARBA" id="ARBA00023125"/>
    </source>
</evidence>
<dbReference type="Gene3D" id="1.10.10.60">
    <property type="entry name" value="Homeodomain-like"/>
    <property type="match status" value="1"/>
</dbReference>
<dbReference type="SUPFAM" id="SSF46689">
    <property type="entry name" value="Homeodomain-like"/>
    <property type="match status" value="1"/>
</dbReference>
<dbReference type="Pfam" id="PF09209">
    <property type="entry name" value="CecR_C"/>
    <property type="match status" value="1"/>
</dbReference>
<feature type="domain" description="HTH tetR-type" evidence="5">
    <location>
        <begin position="8"/>
        <end position="68"/>
    </location>
</feature>
<dbReference type="InterPro" id="IPR001647">
    <property type="entry name" value="HTH_TetR"/>
</dbReference>
<evidence type="ECO:0000259" key="5">
    <source>
        <dbReference type="PROSITE" id="PS50977"/>
    </source>
</evidence>
<dbReference type="InterPro" id="IPR015292">
    <property type="entry name" value="Tscrpt_reg_YbiH_C"/>
</dbReference>
<reference evidence="6 7" key="1">
    <citation type="submission" date="2023-05" db="EMBL/GenBank/DDBJ databases">
        <title>YMD87, complete Genome.</title>
        <authorList>
            <person name="Zhang J."/>
            <person name="Xu X."/>
        </authorList>
    </citation>
    <scope>NUCLEOTIDE SEQUENCE [LARGE SCALE GENOMIC DNA]</scope>
    <source>
        <strain evidence="6 7">YMD87</strain>
    </source>
</reference>
<dbReference type="InterPro" id="IPR050109">
    <property type="entry name" value="HTH-type_TetR-like_transc_reg"/>
</dbReference>
<evidence type="ECO:0000313" key="6">
    <source>
        <dbReference type="EMBL" id="WGW04102.1"/>
    </source>
</evidence>
<accession>A0ABY8QHH4</accession>
<keyword evidence="3" id="KW-0804">Transcription</keyword>
<dbReference type="RefSeq" id="WP_282300733.1">
    <property type="nucleotide sequence ID" value="NZ_CP124616.1"/>
</dbReference>
<keyword evidence="2 4" id="KW-0238">DNA-binding</keyword>
<dbReference type="PROSITE" id="PS50977">
    <property type="entry name" value="HTH_TETR_2"/>
    <property type="match status" value="1"/>
</dbReference>
<keyword evidence="7" id="KW-1185">Reference proteome</keyword>
<evidence type="ECO:0000256" key="1">
    <source>
        <dbReference type="ARBA" id="ARBA00023015"/>
    </source>
</evidence>
<protein>
    <submittedName>
        <fullName evidence="6">CerR family C-terminal domain-containing protein</fullName>
    </submittedName>
</protein>
<dbReference type="PANTHER" id="PTHR30055">
    <property type="entry name" value="HTH-TYPE TRANSCRIPTIONAL REGULATOR RUTR"/>
    <property type="match status" value="1"/>
</dbReference>
<dbReference type="PROSITE" id="PS01081">
    <property type="entry name" value="HTH_TETR_1"/>
    <property type="match status" value="1"/>
</dbReference>
<name>A0ABY8QHH4_9RHOB</name>
<proteinExistence type="predicted"/>